<sequence length="457" mass="49102">MTDELDREMLHAVAAYLKRVAASESYDQHAVKRTPLGDVVSEHVGADASQIAVVAESIADHRLVDADIALQTLAGAEGTLIGVGGGEQRLHQSFAELIANPYARFQTGPVDYAERASGPSSTRRVVAMGIWLLVFEGTPLAVLQRAASPRSGRDSATLEVLAGDHDVTGAFLARVREVMIEKSVLRGQVLSFQPTQFGHEAGATFLPRPSVAADDIVLADGVLDEVVRHVVGIGEHRDELLRTGQHLKRGVLLYGPPGTGKTLTIRHLASRATEATVVLLTGDSIRFIPYATEIARTFQPSIVVLEDIDLVAMERHMSPQPLLFEVLEALDGLAGDADVTFVMTTNRVEVLEPALAERPGRVDLAVEIPRPGRREREQLLRRYAGGLPFSDAAISSAAAATDGVTGSFARELIRRAVLAAAIESQPVTDEHLTRALDGLMDSRQHLTRRMLGAEAGG</sequence>
<dbReference type="Pfam" id="PF00004">
    <property type="entry name" value="AAA"/>
    <property type="match status" value="1"/>
</dbReference>
<protein>
    <submittedName>
        <fullName evidence="5">AAA family ATPase</fullName>
    </submittedName>
</protein>
<dbReference type="InterPro" id="IPR003593">
    <property type="entry name" value="AAA+_ATPase"/>
</dbReference>
<dbReference type="PANTHER" id="PTHR23073">
    <property type="entry name" value="26S PROTEASOME REGULATORY SUBUNIT"/>
    <property type="match status" value="1"/>
</dbReference>
<evidence type="ECO:0000313" key="6">
    <source>
        <dbReference type="Proteomes" id="UP000093918"/>
    </source>
</evidence>
<name>A0ABX2WMW4_9MICO</name>
<gene>
    <name evidence="5" type="ORF">A9Z40_12850</name>
</gene>
<accession>A0ABX2WMW4</accession>
<dbReference type="InterPro" id="IPR050221">
    <property type="entry name" value="26S_Proteasome_ATPase"/>
</dbReference>
<keyword evidence="6" id="KW-1185">Reference proteome</keyword>
<dbReference type="Gene3D" id="1.10.8.60">
    <property type="match status" value="1"/>
</dbReference>
<evidence type="ECO:0000313" key="5">
    <source>
        <dbReference type="EMBL" id="OAZ44273.1"/>
    </source>
</evidence>
<dbReference type="SUPFAM" id="SSF52540">
    <property type="entry name" value="P-loop containing nucleoside triphosphate hydrolases"/>
    <property type="match status" value="1"/>
</dbReference>
<evidence type="ECO:0000259" key="4">
    <source>
        <dbReference type="SMART" id="SM00382"/>
    </source>
</evidence>
<keyword evidence="2" id="KW-0547">Nucleotide-binding</keyword>
<dbReference type="InterPro" id="IPR027417">
    <property type="entry name" value="P-loop_NTPase"/>
</dbReference>
<reference evidence="6" key="1">
    <citation type="submission" date="2016-06" db="EMBL/GenBank/DDBJ databases">
        <title>Genome sequencing of cellulolytic organisms.</title>
        <authorList>
            <person name="Bohra V."/>
            <person name="Dafale N.A."/>
            <person name="Purohit H.J."/>
        </authorList>
    </citation>
    <scope>NUCLEOTIDE SEQUENCE [LARGE SCALE GENOMIC DNA]</scope>
    <source>
        <strain evidence="6">ND21</strain>
    </source>
</reference>
<comment type="caution">
    <text evidence="5">The sequence shown here is derived from an EMBL/GenBank/DDBJ whole genome shotgun (WGS) entry which is preliminary data.</text>
</comment>
<keyword evidence="3" id="KW-0067">ATP-binding</keyword>
<dbReference type="CDD" id="cd19481">
    <property type="entry name" value="RecA-like_protease"/>
    <property type="match status" value="1"/>
</dbReference>
<comment type="similarity">
    <text evidence="1">Belongs to the AAA ATPase family.</text>
</comment>
<proteinExistence type="inferred from homology"/>
<dbReference type="EMBL" id="LZEM01000005">
    <property type="protein sequence ID" value="OAZ44273.1"/>
    <property type="molecule type" value="Genomic_DNA"/>
</dbReference>
<dbReference type="Proteomes" id="UP000093918">
    <property type="component" value="Unassembled WGS sequence"/>
</dbReference>
<evidence type="ECO:0000256" key="2">
    <source>
        <dbReference type="ARBA" id="ARBA00022741"/>
    </source>
</evidence>
<dbReference type="SMART" id="SM00382">
    <property type="entry name" value="AAA"/>
    <property type="match status" value="1"/>
</dbReference>
<dbReference type="Gene3D" id="3.40.50.300">
    <property type="entry name" value="P-loop containing nucleotide triphosphate hydrolases"/>
    <property type="match status" value="1"/>
</dbReference>
<evidence type="ECO:0000256" key="3">
    <source>
        <dbReference type="ARBA" id="ARBA00022840"/>
    </source>
</evidence>
<organism evidence="5 6">
    <name type="scientific">Microbacterium arborescens</name>
    <dbReference type="NCBI Taxonomy" id="33883"/>
    <lineage>
        <taxon>Bacteria</taxon>
        <taxon>Bacillati</taxon>
        <taxon>Actinomycetota</taxon>
        <taxon>Actinomycetes</taxon>
        <taxon>Micrococcales</taxon>
        <taxon>Microbacteriaceae</taxon>
        <taxon>Microbacterium</taxon>
    </lineage>
</organism>
<feature type="domain" description="AAA+ ATPase" evidence="4">
    <location>
        <begin position="247"/>
        <end position="372"/>
    </location>
</feature>
<dbReference type="RefSeq" id="WP_064955423.1">
    <property type="nucleotide sequence ID" value="NZ_LZEM01000005.1"/>
</dbReference>
<dbReference type="InterPro" id="IPR003959">
    <property type="entry name" value="ATPase_AAA_core"/>
</dbReference>
<evidence type="ECO:0000256" key="1">
    <source>
        <dbReference type="ARBA" id="ARBA00006914"/>
    </source>
</evidence>